<evidence type="ECO:0000313" key="2">
    <source>
        <dbReference type="Proteomes" id="UP000807115"/>
    </source>
</evidence>
<sequence length="153" mass="16907">MHCCARAAAGPPCSGTASHRQPSCTPPPALREPHLEYAHEPVPLRGFWSRSKKRRCWEDELERGCADRREGAIRGHTPLHLPLPVIEKDPLGPCRLRRRSHRGRAAATAVAGACAEAPGRASKGGLELEVRRRPVAATMMLPRHVRDREVRGQ</sequence>
<reference evidence="1" key="2">
    <citation type="submission" date="2020-10" db="EMBL/GenBank/DDBJ databases">
        <authorList>
            <person name="Cooper E.A."/>
            <person name="Brenton Z.W."/>
            <person name="Flinn B.S."/>
            <person name="Jenkins J."/>
            <person name="Shu S."/>
            <person name="Flowers D."/>
            <person name="Luo F."/>
            <person name="Wang Y."/>
            <person name="Xia P."/>
            <person name="Barry K."/>
            <person name="Daum C."/>
            <person name="Lipzen A."/>
            <person name="Yoshinaga Y."/>
            <person name="Schmutz J."/>
            <person name="Saski C."/>
            <person name="Vermerris W."/>
            <person name="Kresovich S."/>
        </authorList>
    </citation>
    <scope>NUCLEOTIDE SEQUENCE</scope>
</reference>
<evidence type="ECO:0000313" key="1">
    <source>
        <dbReference type="EMBL" id="KAG0534963.1"/>
    </source>
</evidence>
<organism evidence="1 2">
    <name type="scientific">Sorghum bicolor</name>
    <name type="common">Sorghum</name>
    <name type="synonym">Sorghum vulgare</name>
    <dbReference type="NCBI Taxonomy" id="4558"/>
    <lineage>
        <taxon>Eukaryota</taxon>
        <taxon>Viridiplantae</taxon>
        <taxon>Streptophyta</taxon>
        <taxon>Embryophyta</taxon>
        <taxon>Tracheophyta</taxon>
        <taxon>Spermatophyta</taxon>
        <taxon>Magnoliopsida</taxon>
        <taxon>Liliopsida</taxon>
        <taxon>Poales</taxon>
        <taxon>Poaceae</taxon>
        <taxon>PACMAD clade</taxon>
        <taxon>Panicoideae</taxon>
        <taxon>Andropogonodae</taxon>
        <taxon>Andropogoneae</taxon>
        <taxon>Sorghinae</taxon>
        <taxon>Sorghum</taxon>
    </lineage>
</organism>
<accession>A0A921R8A0</accession>
<comment type="caution">
    <text evidence="1">The sequence shown here is derived from an EMBL/GenBank/DDBJ whole genome shotgun (WGS) entry which is preliminary data.</text>
</comment>
<protein>
    <submittedName>
        <fullName evidence="1">Uncharacterized protein</fullName>
    </submittedName>
</protein>
<dbReference type="AlphaFoldDB" id="A0A921R8A0"/>
<gene>
    <name evidence="1" type="ORF">BDA96_04G324900</name>
</gene>
<reference evidence="1" key="1">
    <citation type="journal article" date="2019" name="BMC Genomics">
        <title>A new reference genome for Sorghum bicolor reveals high levels of sequence similarity between sweet and grain genotypes: implications for the genetics of sugar metabolism.</title>
        <authorList>
            <person name="Cooper E.A."/>
            <person name="Brenton Z.W."/>
            <person name="Flinn B.S."/>
            <person name="Jenkins J."/>
            <person name="Shu S."/>
            <person name="Flowers D."/>
            <person name="Luo F."/>
            <person name="Wang Y."/>
            <person name="Xia P."/>
            <person name="Barry K."/>
            <person name="Daum C."/>
            <person name="Lipzen A."/>
            <person name="Yoshinaga Y."/>
            <person name="Schmutz J."/>
            <person name="Saski C."/>
            <person name="Vermerris W."/>
            <person name="Kresovich S."/>
        </authorList>
    </citation>
    <scope>NUCLEOTIDE SEQUENCE</scope>
</reference>
<dbReference type="Proteomes" id="UP000807115">
    <property type="component" value="Chromosome 4"/>
</dbReference>
<dbReference type="EMBL" id="CM027683">
    <property type="protein sequence ID" value="KAG0534963.1"/>
    <property type="molecule type" value="Genomic_DNA"/>
</dbReference>
<proteinExistence type="predicted"/>
<name>A0A921R8A0_SORBI</name>